<gene>
    <name evidence="2" type="ORF">FALBO_11051</name>
</gene>
<protein>
    <submittedName>
        <fullName evidence="2">ABC superfamily atp binding cassette transporter permease</fullName>
    </submittedName>
</protein>
<organism evidence="2 3">
    <name type="scientific">Fusarium albosuccineum</name>
    <dbReference type="NCBI Taxonomy" id="1237068"/>
    <lineage>
        <taxon>Eukaryota</taxon>
        <taxon>Fungi</taxon>
        <taxon>Dikarya</taxon>
        <taxon>Ascomycota</taxon>
        <taxon>Pezizomycotina</taxon>
        <taxon>Sordariomycetes</taxon>
        <taxon>Hypocreomycetidae</taxon>
        <taxon>Hypocreales</taxon>
        <taxon>Nectriaceae</taxon>
        <taxon>Fusarium</taxon>
        <taxon>Fusarium decemcellulare species complex</taxon>
    </lineage>
</organism>
<keyword evidence="1" id="KW-0472">Membrane</keyword>
<feature type="transmembrane region" description="Helical" evidence="1">
    <location>
        <begin position="221"/>
        <end position="243"/>
    </location>
</feature>
<keyword evidence="1" id="KW-1133">Transmembrane helix</keyword>
<dbReference type="OrthoDB" id="5185882at2759"/>
<proteinExistence type="predicted"/>
<feature type="transmembrane region" description="Helical" evidence="1">
    <location>
        <begin position="25"/>
        <end position="48"/>
    </location>
</feature>
<reference evidence="2 3" key="1">
    <citation type="submission" date="2020-01" db="EMBL/GenBank/DDBJ databases">
        <title>Identification and distribution of gene clusters putatively required for synthesis of sphingolipid metabolism inhibitors in phylogenetically diverse species of the filamentous fungus Fusarium.</title>
        <authorList>
            <person name="Kim H.-S."/>
            <person name="Busman M."/>
            <person name="Brown D.W."/>
            <person name="Divon H."/>
            <person name="Uhlig S."/>
            <person name="Proctor R.H."/>
        </authorList>
    </citation>
    <scope>NUCLEOTIDE SEQUENCE [LARGE SCALE GENOMIC DNA]</scope>
    <source>
        <strain evidence="2 3">NRRL 20459</strain>
    </source>
</reference>
<dbReference type="AlphaFoldDB" id="A0A8H4L5W3"/>
<accession>A0A8H4L5W3</accession>
<comment type="caution">
    <text evidence="2">The sequence shown here is derived from an EMBL/GenBank/DDBJ whole genome shotgun (WGS) entry which is preliminary data.</text>
</comment>
<evidence type="ECO:0000256" key="1">
    <source>
        <dbReference type="SAM" id="Phobius"/>
    </source>
</evidence>
<feature type="transmembrane region" description="Helical" evidence="1">
    <location>
        <begin position="186"/>
        <end position="209"/>
    </location>
</feature>
<keyword evidence="1" id="KW-0812">Transmembrane</keyword>
<feature type="transmembrane region" description="Helical" evidence="1">
    <location>
        <begin position="130"/>
        <end position="153"/>
    </location>
</feature>
<feature type="transmembrane region" description="Helical" evidence="1">
    <location>
        <begin position="60"/>
        <end position="79"/>
    </location>
</feature>
<feature type="transmembrane region" description="Helical" evidence="1">
    <location>
        <begin position="159"/>
        <end position="179"/>
    </location>
</feature>
<evidence type="ECO:0000313" key="2">
    <source>
        <dbReference type="EMBL" id="KAF4462143.1"/>
    </source>
</evidence>
<dbReference type="Proteomes" id="UP000554235">
    <property type="component" value="Unassembled WGS sequence"/>
</dbReference>
<keyword evidence="3" id="KW-1185">Reference proteome</keyword>
<feature type="transmembrane region" description="Helical" evidence="1">
    <location>
        <begin position="91"/>
        <end position="109"/>
    </location>
</feature>
<name>A0A8H4L5W3_9HYPO</name>
<evidence type="ECO:0000313" key="3">
    <source>
        <dbReference type="Proteomes" id="UP000554235"/>
    </source>
</evidence>
<sequence length="260" mass="29358">MFDSSVSELYYKALTERFALDNTPLLAAAGASFVIGYLQYVYAIRLMLSDGRGPMPLWMHLFYLAHDSSFSYTIGSAAGRYSNHLYLRGTSIAYGIWSFLEIYCIYYAIRYHRQLEFSPAMGNHSTSLGAVLRYTFFLLTAMYCIVNLMVELMGGPGCIMHWGCLTNVLMIVGPTHEFLRRGSRDGLAVGFCVVNVFCAIFTFAPFGMWVRGMPEVFDKTVFYWIGCVFVVYSLWLLTIVASYPPKPNKDTRSGKSTKAD</sequence>
<dbReference type="EMBL" id="JAADYS010001581">
    <property type="protein sequence ID" value="KAF4462143.1"/>
    <property type="molecule type" value="Genomic_DNA"/>
</dbReference>